<dbReference type="PROSITE" id="PS00486">
    <property type="entry name" value="DNA_MISMATCH_REPAIR_2"/>
    <property type="match status" value="1"/>
</dbReference>
<proteinExistence type="inferred from homology"/>
<feature type="coiled-coil region" evidence="7">
    <location>
        <begin position="544"/>
        <end position="575"/>
    </location>
</feature>
<dbReference type="Pfam" id="PF05190">
    <property type="entry name" value="MutS_IV"/>
    <property type="match status" value="1"/>
</dbReference>
<dbReference type="Pfam" id="PF05192">
    <property type="entry name" value="MutS_III"/>
    <property type="match status" value="1"/>
</dbReference>
<dbReference type="InterPro" id="IPR036678">
    <property type="entry name" value="MutS_con_dom_sf"/>
</dbReference>
<dbReference type="PIRSF" id="PIRSF037677">
    <property type="entry name" value="DNA_mis_repair_Msh6"/>
    <property type="match status" value="1"/>
</dbReference>
<feature type="compositionally biased region" description="Polar residues" evidence="8">
    <location>
        <begin position="1"/>
        <end position="23"/>
    </location>
</feature>
<comment type="similarity">
    <text evidence="1 6">Belongs to the DNA mismatch repair MutS family.</text>
</comment>
<dbReference type="InterPro" id="IPR036187">
    <property type="entry name" value="DNA_mismatch_repair_MutS_sf"/>
</dbReference>
<dbReference type="EMBL" id="KV419453">
    <property type="protein sequence ID" value="KZS87229.1"/>
    <property type="molecule type" value="Genomic_DNA"/>
</dbReference>
<dbReference type="GO" id="GO:0140664">
    <property type="term" value="F:ATP-dependent DNA damage sensor activity"/>
    <property type="evidence" value="ECO:0007669"/>
    <property type="project" value="InterPro"/>
</dbReference>
<evidence type="ECO:0000256" key="6">
    <source>
        <dbReference type="RuleBase" id="RU003756"/>
    </source>
</evidence>
<evidence type="ECO:0000259" key="9">
    <source>
        <dbReference type="PROSITE" id="PS00486"/>
    </source>
</evidence>
<dbReference type="InterPro" id="IPR007696">
    <property type="entry name" value="DNA_mismatch_repair_MutS_core"/>
</dbReference>
<dbReference type="Pfam" id="PF01624">
    <property type="entry name" value="MutS_I"/>
    <property type="match status" value="1"/>
</dbReference>
<dbReference type="Gene3D" id="3.30.420.110">
    <property type="entry name" value="MutS, connector domain"/>
    <property type="match status" value="1"/>
</dbReference>
<dbReference type="InterPro" id="IPR000432">
    <property type="entry name" value="DNA_mismatch_repair_MutS_C"/>
</dbReference>
<dbReference type="OrthoDB" id="121051at2759"/>
<dbReference type="Gene3D" id="3.40.1170.10">
    <property type="entry name" value="DNA repair protein MutS, domain I"/>
    <property type="match status" value="1"/>
</dbReference>
<dbReference type="Pfam" id="PF05188">
    <property type="entry name" value="MutS_II"/>
    <property type="match status" value="1"/>
</dbReference>
<dbReference type="GO" id="GO:0005524">
    <property type="term" value="F:ATP binding"/>
    <property type="evidence" value="ECO:0007669"/>
    <property type="project" value="UniProtKB-KW"/>
</dbReference>
<evidence type="ECO:0000256" key="3">
    <source>
        <dbReference type="ARBA" id="ARBA00022763"/>
    </source>
</evidence>
<keyword evidence="7" id="KW-0175">Coiled coil</keyword>
<protein>
    <recommendedName>
        <fullName evidence="9">DNA mismatch repair proteins mutS family domain-containing protein</fullName>
    </recommendedName>
</protein>
<dbReference type="SMART" id="SM00534">
    <property type="entry name" value="MUTSac"/>
    <property type="match status" value="1"/>
</dbReference>
<keyword evidence="2 6" id="KW-0547">Nucleotide-binding</keyword>
<evidence type="ECO:0000313" key="11">
    <source>
        <dbReference type="Proteomes" id="UP000076722"/>
    </source>
</evidence>
<evidence type="ECO:0000256" key="2">
    <source>
        <dbReference type="ARBA" id="ARBA00022741"/>
    </source>
</evidence>
<dbReference type="GO" id="GO:0032301">
    <property type="term" value="C:MutSalpha complex"/>
    <property type="evidence" value="ECO:0007669"/>
    <property type="project" value="TreeGrafter"/>
</dbReference>
<evidence type="ECO:0000256" key="1">
    <source>
        <dbReference type="ARBA" id="ARBA00006271"/>
    </source>
</evidence>
<dbReference type="NCBIfam" id="NF003810">
    <property type="entry name" value="PRK05399.1"/>
    <property type="match status" value="1"/>
</dbReference>
<gene>
    <name evidence="10" type="ORF">SISNIDRAFT_419815</name>
</gene>
<dbReference type="InterPro" id="IPR007695">
    <property type="entry name" value="DNA_mismatch_repair_MutS-lik_N"/>
</dbReference>
<evidence type="ECO:0000256" key="4">
    <source>
        <dbReference type="ARBA" id="ARBA00022840"/>
    </source>
</evidence>
<dbReference type="AlphaFoldDB" id="A0A164N094"/>
<evidence type="ECO:0000313" key="10">
    <source>
        <dbReference type="EMBL" id="KZS87229.1"/>
    </source>
</evidence>
<dbReference type="FunFam" id="3.40.1170.10:FF:000002">
    <property type="entry name" value="DNA mismatch repair protein"/>
    <property type="match status" value="1"/>
</dbReference>
<evidence type="ECO:0000256" key="5">
    <source>
        <dbReference type="ARBA" id="ARBA00023125"/>
    </source>
</evidence>
<sequence length="979" mass="109103">MGNDANSNRASSIPKVHSSSSFLTAAEQRKQQRKAADQKKENAFEFLVDLKDKDGLRPSEAGYNPRTCYIPPKAWASFTPFEKQFWEIKQDHFDTILFFQKGKFFELYEEDARIGHQEFDLKITQRVKMSMVGVPESSFDFWAAKFLARGYKVGRVEQSETALGAEMRLAASKTKKHEADKGKIVQRALSKILTAGTLIDEAMIHEDQAGHCLSIREEVKDGHQESPKFAVCILDASTSEFKLSAWTDDICRTTLETILRQLHIKELIFTKGMLSLATIRLLKGALSGQCLWTPLRDDEGHDENATIREVGRLYGGSDLNLSHSDSIPIAIRTLQDDHLAMQALGNMMWYLRTLNIDGKLLSMKNFQIYDPLSLSKGLMLDGQALAHIEIITNSEGTEEGSLLRLLCKCVTPFGKRLFRMWLCTPLAVADSIIRRQDAVEDIMNHPSFAETFTKLVKSIPDIERIVSRIHAGACKVKEFLKLLDTLERLDIGFKDIISGIGDFESQELQSVFGAIPDLSSDLNGIRQLFEAPQNAATASELVPLEGSDERYDEIQREHQELEDALDKELQKLQAKIGSKVTYWHTGTKEIYLVQVAPGNKNIPKNWTKASATKTANRYVVPEIAALVRRLKETREHRKTAIKDFTQKVFQHFDAARPLWTRMIRSTAELDCLLSLASASRAIGQPACRPKIVDGPVAFLNFKNLRHPALVLRNEFIPNDITLGAEGSGRIILLTGIIVGKSTVMRMTAVGVVSICSTGMHVPASEAQLSPVDRILTRMGAYDNMFSSASTFKVELDECSKILREATPKSLVIMDELGRGTSTFDGMAVAMSVLHELATHTQALSCFATHYSTLTDDFANHPSIRNMHMATVVDETKRELVFLYKLIQGTAPSSFGTHVAHLAGVPLSVVKRAETISHDFAKHLAEKLAHKKTSIPLITQANFSFLVRSSCNTTSRNGSGIRELQSLKTICKAISSCKLN</sequence>
<dbReference type="Gene3D" id="1.10.1420.10">
    <property type="match status" value="2"/>
</dbReference>
<keyword evidence="11" id="KW-1185">Reference proteome</keyword>
<dbReference type="PANTHER" id="PTHR11361:SF148">
    <property type="entry name" value="DNA MISMATCH REPAIR PROTEIN MSH6"/>
    <property type="match status" value="1"/>
</dbReference>
<organism evidence="10 11">
    <name type="scientific">Sistotremastrum niveocremeum HHB9708</name>
    <dbReference type="NCBI Taxonomy" id="1314777"/>
    <lineage>
        <taxon>Eukaryota</taxon>
        <taxon>Fungi</taxon>
        <taxon>Dikarya</taxon>
        <taxon>Basidiomycota</taxon>
        <taxon>Agaricomycotina</taxon>
        <taxon>Agaricomycetes</taxon>
        <taxon>Sistotremastrales</taxon>
        <taxon>Sistotremastraceae</taxon>
        <taxon>Sertulicium</taxon>
        <taxon>Sertulicium niveocremeum</taxon>
    </lineage>
</organism>
<dbReference type="InterPro" id="IPR007860">
    <property type="entry name" value="DNA_mmatch_repair_MutS_con_dom"/>
</dbReference>
<dbReference type="Proteomes" id="UP000076722">
    <property type="component" value="Unassembled WGS sequence"/>
</dbReference>
<accession>A0A164N094</accession>
<name>A0A164N094_9AGAM</name>
<dbReference type="GO" id="GO:0006298">
    <property type="term" value="P:mismatch repair"/>
    <property type="evidence" value="ECO:0007669"/>
    <property type="project" value="InterPro"/>
</dbReference>
<keyword evidence="3 6" id="KW-0227">DNA damage</keyword>
<dbReference type="SMART" id="SM00533">
    <property type="entry name" value="MUTSd"/>
    <property type="match status" value="1"/>
</dbReference>
<dbReference type="SUPFAM" id="SSF48334">
    <property type="entry name" value="DNA repair protein MutS, domain III"/>
    <property type="match status" value="1"/>
</dbReference>
<dbReference type="SUPFAM" id="SSF52540">
    <property type="entry name" value="P-loop containing nucleoside triphosphate hydrolases"/>
    <property type="match status" value="1"/>
</dbReference>
<comment type="function">
    <text evidence="6">Component of the post-replicative DNA mismatch repair system (MMR).</text>
</comment>
<dbReference type="PANTHER" id="PTHR11361">
    <property type="entry name" value="DNA MISMATCH REPAIR PROTEIN MUTS FAMILY MEMBER"/>
    <property type="match status" value="1"/>
</dbReference>
<dbReference type="Gene3D" id="3.40.50.300">
    <property type="entry name" value="P-loop containing nucleotide triphosphate hydrolases"/>
    <property type="match status" value="1"/>
</dbReference>
<dbReference type="InterPro" id="IPR027417">
    <property type="entry name" value="P-loop_NTPase"/>
</dbReference>
<feature type="domain" description="DNA mismatch repair proteins mutS family" evidence="9">
    <location>
        <begin position="809"/>
        <end position="825"/>
    </location>
</feature>
<keyword evidence="6" id="KW-0234">DNA repair</keyword>
<reference evidence="10 11" key="1">
    <citation type="journal article" date="2016" name="Mol. Biol. Evol.">
        <title>Comparative Genomics of Early-Diverging Mushroom-Forming Fungi Provides Insights into the Origins of Lignocellulose Decay Capabilities.</title>
        <authorList>
            <person name="Nagy L.G."/>
            <person name="Riley R."/>
            <person name="Tritt A."/>
            <person name="Adam C."/>
            <person name="Daum C."/>
            <person name="Floudas D."/>
            <person name="Sun H."/>
            <person name="Yadav J.S."/>
            <person name="Pangilinan J."/>
            <person name="Larsson K.H."/>
            <person name="Matsuura K."/>
            <person name="Barry K."/>
            <person name="Labutti K."/>
            <person name="Kuo R."/>
            <person name="Ohm R.A."/>
            <person name="Bhattacharya S.S."/>
            <person name="Shirouzu T."/>
            <person name="Yoshinaga Y."/>
            <person name="Martin F.M."/>
            <person name="Grigoriev I.V."/>
            <person name="Hibbett D.S."/>
        </authorList>
    </citation>
    <scope>NUCLEOTIDE SEQUENCE [LARGE SCALE GENOMIC DNA]</scope>
    <source>
        <strain evidence="10 11">HHB9708</strain>
    </source>
</reference>
<dbReference type="InterPro" id="IPR045076">
    <property type="entry name" value="MutS"/>
</dbReference>
<dbReference type="InterPro" id="IPR007861">
    <property type="entry name" value="DNA_mismatch_repair_MutS_clamp"/>
</dbReference>
<dbReference type="GO" id="GO:0030983">
    <property type="term" value="F:mismatched DNA binding"/>
    <property type="evidence" value="ECO:0007669"/>
    <property type="project" value="InterPro"/>
</dbReference>
<dbReference type="InterPro" id="IPR016151">
    <property type="entry name" value="DNA_mismatch_repair_MutS_N"/>
</dbReference>
<dbReference type="Pfam" id="PF00488">
    <property type="entry name" value="MutS_V"/>
    <property type="match status" value="1"/>
</dbReference>
<feature type="compositionally biased region" description="Basic and acidic residues" evidence="8">
    <location>
        <begin position="27"/>
        <end position="38"/>
    </location>
</feature>
<dbReference type="STRING" id="1314777.A0A164N094"/>
<keyword evidence="5 6" id="KW-0238">DNA-binding</keyword>
<evidence type="ECO:0000256" key="7">
    <source>
        <dbReference type="SAM" id="Coils"/>
    </source>
</evidence>
<feature type="region of interest" description="Disordered" evidence="8">
    <location>
        <begin position="1"/>
        <end position="38"/>
    </location>
</feature>
<keyword evidence="4" id="KW-0067">ATP-binding</keyword>
<dbReference type="InterPro" id="IPR017261">
    <property type="entry name" value="DNA_mismatch_repair_MutS/MSH"/>
</dbReference>
<dbReference type="SUPFAM" id="SSF53150">
    <property type="entry name" value="DNA repair protein MutS, domain II"/>
    <property type="match status" value="1"/>
</dbReference>
<evidence type="ECO:0000256" key="8">
    <source>
        <dbReference type="SAM" id="MobiDB-lite"/>
    </source>
</evidence>
<dbReference type="SUPFAM" id="SSF55271">
    <property type="entry name" value="DNA repair protein MutS, domain I"/>
    <property type="match status" value="1"/>
</dbReference>